<accession>A0A9X6M5H8</accession>
<name>A0A9X6M5H8_BACTJ</name>
<evidence type="ECO:0000313" key="1">
    <source>
        <dbReference type="EMBL" id="OUB64388.1"/>
    </source>
</evidence>
<dbReference type="EMBL" id="MOOS01000141">
    <property type="protein sequence ID" value="OUB64388.1"/>
    <property type="molecule type" value="Genomic_DNA"/>
</dbReference>
<dbReference type="AlphaFoldDB" id="A0A9X6M5H8"/>
<gene>
    <name evidence="1" type="ORF">BK750_17895</name>
</gene>
<protein>
    <submittedName>
        <fullName evidence="1">Uncharacterized protein</fullName>
    </submittedName>
</protein>
<comment type="caution">
    <text evidence="1">The sequence shown here is derived from an EMBL/GenBank/DDBJ whole genome shotgun (WGS) entry which is preliminary data.</text>
</comment>
<organism evidence="1 2">
    <name type="scientific">Bacillus thuringiensis subsp. jegathesan</name>
    <dbReference type="NCBI Taxonomy" id="56955"/>
    <lineage>
        <taxon>Bacteria</taxon>
        <taxon>Bacillati</taxon>
        <taxon>Bacillota</taxon>
        <taxon>Bacilli</taxon>
        <taxon>Bacillales</taxon>
        <taxon>Bacillaceae</taxon>
        <taxon>Bacillus</taxon>
        <taxon>Bacillus cereus group</taxon>
    </lineage>
</organism>
<sequence>MLFVVDHVINFLLNALPKKKFTCEMCQFVFPLPRGDVRDCKKKNDGPYCPKCGDKHGGRKEKSYKTVFVN</sequence>
<proteinExistence type="predicted"/>
<reference evidence="1 2" key="1">
    <citation type="submission" date="2016-10" db="EMBL/GenBank/DDBJ databases">
        <title>Comparative genomics of Bacillus thuringiensis reveals a path to pathogens against multiple invertebrate hosts.</title>
        <authorList>
            <person name="Zheng J."/>
            <person name="Gao Q."/>
            <person name="Liu H."/>
            <person name="Peng D."/>
            <person name="Ruan L."/>
            <person name="Sun M."/>
        </authorList>
    </citation>
    <scope>NUCLEOTIDE SEQUENCE [LARGE SCALE GENOMIC DNA]</scope>
    <source>
        <strain evidence="1">BGSC 4CF1</strain>
    </source>
</reference>
<evidence type="ECO:0000313" key="2">
    <source>
        <dbReference type="Proteomes" id="UP000194853"/>
    </source>
</evidence>
<dbReference type="Proteomes" id="UP000194853">
    <property type="component" value="Unassembled WGS sequence"/>
</dbReference>